<dbReference type="InterPro" id="IPR011009">
    <property type="entry name" value="Kinase-like_dom_sf"/>
</dbReference>
<keyword evidence="2" id="KW-0472">Membrane</keyword>
<evidence type="ECO:0000313" key="5">
    <source>
        <dbReference type="Proteomes" id="UP000245959"/>
    </source>
</evidence>
<name>A0A2U1ATW9_9BACT</name>
<organism evidence="4 5">
    <name type="scientific">Victivallis vadensis</name>
    <dbReference type="NCBI Taxonomy" id="172901"/>
    <lineage>
        <taxon>Bacteria</taxon>
        <taxon>Pseudomonadati</taxon>
        <taxon>Lentisphaerota</taxon>
        <taxon>Lentisphaeria</taxon>
        <taxon>Victivallales</taxon>
        <taxon>Victivallaceae</taxon>
        <taxon>Victivallis</taxon>
    </lineage>
</organism>
<dbReference type="Proteomes" id="UP000245959">
    <property type="component" value="Unassembled WGS sequence"/>
</dbReference>
<feature type="domain" description="Protein kinase" evidence="3">
    <location>
        <begin position="12"/>
        <end position="285"/>
    </location>
</feature>
<dbReference type="RefSeq" id="WP_165833049.1">
    <property type="nucleotide sequence ID" value="NZ_CABMMC010000004.1"/>
</dbReference>
<dbReference type="GO" id="GO:0004674">
    <property type="term" value="F:protein serine/threonine kinase activity"/>
    <property type="evidence" value="ECO:0007669"/>
    <property type="project" value="TreeGrafter"/>
</dbReference>
<keyword evidence="1" id="KW-0175">Coiled coil</keyword>
<dbReference type="SMART" id="SM00220">
    <property type="entry name" value="S_TKc"/>
    <property type="match status" value="1"/>
</dbReference>
<feature type="transmembrane region" description="Helical" evidence="2">
    <location>
        <begin position="266"/>
        <end position="288"/>
    </location>
</feature>
<dbReference type="GeneID" id="78295904"/>
<evidence type="ECO:0000259" key="3">
    <source>
        <dbReference type="PROSITE" id="PS50011"/>
    </source>
</evidence>
<dbReference type="GO" id="GO:0005737">
    <property type="term" value="C:cytoplasm"/>
    <property type="evidence" value="ECO:0007669"/>
    <property type="project" value="TreeGrafter"/>
</dbReference>
<keyword evidence="2" id="KW-0812">Transmembrane</keyword>
<dbReference type="EMBL" id="QEKH01000019">
    <property type="protein sequence ID" value="PVY39850.1"/>
    <property type="molecule type" value="Genomic_DNA"/>
</dbReference>
<dbReference type="Pfam" id="PF00069">
    <property type="entry name" value="Pkinase"/>
    <property type="match status" value="1"/>
</dbReference>
<dbReference type="InterPro" id="IPR000719">
    <property type="entry name" value="Prot_kinase_dom"/>
</dbReference>
<sequence>MKYDVGDRIGSYQLLYLCGEGAYGRVFLARNVLTQHQVALKLLPLSAKVTARELQGLKNYRECRHPNLLQIHHIDQAEGVLYYTMDAADNLAGTGGGYEPDTLAARLAHRKSLPAGEVAKMAAELLEGLDCLHRRNLLHRDIKPDNILWVDGRATLADIGLTTDSRNASLVGTPGFMSGELLSGKRPANREDDLYALGKVIYCALTGCAVCDYPHYPQSVTISEAAPLIRAYTAACRSPSTVKSSQEMKRLLTAPAETVARRRGGAWRWAAGLLLPAAAAAAVFFLSWKTEKRPVEARSAAVPVPPAESTVAAASLPEPLPGGALPVTELELLYRNRTSGQVKALLARAERAEEMLDREAVEKLGELNVHEMTAETSRMVRGLILKAREEHWREDPLCRLARKEEQVKAFLAGRRSGGEADVRAFLALLNERDSLVRTCMKLNDDKR</sequence>
<keyword evidence="5" id="KW-1185">Reference proteome</keyword>
<accession>A0A2U1ATW9</accession>
<dbReference type="Gene3D" id="1.10.510.10">
    <property type="entry name" value="Transferase(Phosphotransferase) domain 1"/>
    <property type="match status" value="1"/>
</dbReference>
<reference evidence="4 5" key="1">
    <citation type="submission" date="2018-04" db="EMBL/GenBank/DDBJ databases">
        <title>Genomic Encyclopedia of Type Strains, Phase IV (KMG-IV): sequencing the most valuable type-strain genomes for metagenomic binning, comparative biology and taxonomic classification.</title>
        <authorList>
            <person name="Goeker M."/>
        </authorList>
    </citation>
    <scope>NUCLEOTIDE SEQUENCE [LARGE SCALE GENOMIC DNA]</scope>
    <source>
        <strain evidence="4 5">DSM 14823</strain>
    </source>
</reference>
<protein>
    <submittedName>
        <fullName evidence="4">Protein kinase-like protein</fullName>
    </submittedName>
</protein>
<dbReference type="PANTHER" id="PTHR24361">
    <property type="entry name" value="MITOGEN-ACTIVATED KINASE KINASE KINASE"/>
    <property type="match status" value="1"/>
</dbReference>
<dbReference type="InterPro" id="IPR053235">
    <property type="entry name" value="Ser_Thr_kinase"/>
</dbReference>
<evidence type="ECO:0000256" key="1">
    <source>
        <dbReference type="SAM" id="Coils"/>
    </source>
</evidence>
<evidence type="ECO:0000256" key="2">
    <source>
        <dbReference type="SAM" id="Phobius"/>
    </source>
</evidence>
<proteinExistence type="predicted"/>
<feature type="coiled-coil region" evidence="1">
    <location>
        <begin position="335"/>
        <end position="362"/>
    </location>
</feature>
<dbReference type="GO" id="GO:0005524">
    <property type="term" value="F:ATP binding"/>
    <property type="evidence" value="ECO:0007669"/>
    <property type="project" value="InterPro"/>
</dbReference>
<keyword evidence="4" id="KW-0808">Transferase</keyword>
<comment type="caution">
    <text evidence="4">The sequence shown here is derived from an EMBL/GenBank/DDBJ whole genome shotgun (WGS) entry which is preliminary data.</text>
</comment>
<dbReference type="CDD" id="cd14014">
    <property type="entry name" value="STKc_PknB_like"/>
    <property type="match status" value="1"/>
</dbReference>
<keyword evidence="4" id="KW-0418">Kinase</keyword>
<dbReference type="SUPFAM" id="SSF56112">
    <property type="entry name" value="Protein kinase-like (PK-like)"/>
    <property type="match status" value="1"/>
</dbReference>
<keyword evidence="2" id="KW-1133">Transmembrane helix</keyword>
<evidence type="ECO:0000313" key="4">
    <source>
        <dbReference type="EMBL" id="PVY39850.1"/>
    </source>
</evidence>
<gene>
    <name evidence="4" type="ORF">C8D82_11991</name>
</gene>
<dbReference type="PROSITE" id="PS50011">
    <property type="entry name" value="PROTEIN_KINASE_DOM"/>
    <property type="match status" value="1"/>
</dbReference>
<dbReference type="AlphaFoldDB" id="A0A2U1ATW9"/>